<dbReference type="Proteomes" id="UP000320806">
    <property type="component" value="Unassembled WGS sequence"/>
</dbReference>
<keyword evidence="3" id="KW-1185">Reference proteome</keyword>
<proteinExistence type="predicted"/>
<accession>A0A542EGG7</accession>
<sequence>MTDTSMSVWASQLLLGGLALLLVLYWVRRLSEAVTAATGSTDDVVQPPVLRVLDGSDLNEDLDTTTERGIYDWEAEGDFDRRHLTLVPTAD</sequence>
<evidence type="ECO:0000313" key="3">
    <source>
        <dbReference type="Proteomes" id="UP000320806"/>
    </source>
</evidence>
<reference evidence="2 3" key="1">
    <citation type="submission" date="2019-06" db="EMBL/GenBank/DDBJ databases">
        <title>Sequencing the genomes of 1000 actinobacteria strains.</title>
        <authorList>
            <person name="Klenk H.-P."/>
        </authorList>
    </citation>
    <scope>NUCLEOTIDE SEQUENCE [LARGE SCALE GENOMIC DNA]</scope>
    <source>
        <strain evidence="2 3">DSM 19828</strain>
    </source>
</reference>
<dbReference type="AlphaFoldDB" id="A0A542EGG7"/>
<comment type="caution">
    <text evidence="2">The sequence shown here is derived from an EMBL/GenBank/DDBJ whole genome shotgun (WGS) entry which is preliminary data.</text>
</comment>
<dbReference type="RefSeq" id="WP_141928222.1">
    <property type="nucleotide sequence ID" value="NZ_BAABCI010000014.1"/>
</dbReference>
<protein>
    <submittedName>
        <fullName evidence="2">Uncharacterized protein</fullName>
    </submittedName>
</protein>
<gene>
    <name evidence="2" type="ORF">FB459_1864</name>
</gene>
<keyword evidence="1" id="KW-0812">Transmembrane</keyword>
<dbReference type="EMBL" id="VFMO01000001">
    <property type="protein sequence ID" value="TQJ14405.1"/>
    <property type="molecule type" value="Genomic_DNA"/>
</dbReference>
<keyword evidence="1" id="KW-1133">Transmembrane helix</keyword>
<organism evidence="2 3">
    <name type="scientific">Yimella lutea</name>
    <dbReference type="NCBI Taxonomy" id="587872"/>
    <lineage>
        <taxon>Bacteria</taxon>
        <taxon>Bacillati</taxon>
        <taxon>Actinomycetota</taxon>
        <taxon>Actinomycetes</taxon>
        <taxon>Micrococcales</taxon>
        <taxon>Dermacoccaceae</taxon>
        <taxon>Yimella</taxon>
    </lineage>
</organism>
<evidence type="ECO:0000256" key="1">
    <source>
        <dbReference type="SAM" id="Phobius"/>
    </source>
</evidence>
<keyword evidence="1" id="KW-0472">Membrane</keyword>
<evidence type="ECO:0000313" key="2">
    <source>
        <dbReference type="EMBL" id="TQJ14405.1"/>
    </source>
</evidence>
<feature type="transmembrane region" description="Helical" evidence="1">
    <location>
        <begin position="6"/>
        <end position="27"/>
    </location>
</feature>
<name>A0A542EGG7_9MICO</name>